<dbReference type="SMART" id="SM00239">
    <property type="entry name" value="C2"/>
    <property type="match status" value="1"/>
</dbReference>
<dbReference type="CDD" id="cd04051">
    <property type="entry name" value="C2_SRC2_like"/>
    <property type="match status" value="1"/>
</dbReference>
<dbReference type="Gene3D" id="2.60.40.150">
    <property type="entry name" value="C2 domain"/>
    <property type="match status" value="1"/>
</dbReference>
<feature type="domain" description="C2" evidence="2">
    <location>
        <begin position="1"/>
        <end position="113"/>
    </location>
</feature>
<organism evidence="3 4">
    <name type="scientific">Brassica campestris</name>
    <name type="common">Field mustard</name>
    <dbReference type="NCBI Taxonomy" id="3711"/>
    <lineage>
        <taxon>Eukaryota</taxon>
        <taxon>Viridiplantae</taxon>
        <taxon>Streptophyta</taxon>
        <taxon>Embryophyta</taxon>
        <taxon>Tracheophyta</taxon>
        <taxon>Spermatophyta</taxon>
        <taxon>Magnoliopsida</taxon>
        <taxon>eudicotyledons</taxon>
        <taxon>Gunneridae</taxon>
        <taxon>Pentapetalae</taxon>
        <taxon>rosids</taxon>
        <taxon>malvids</taxon>
        <taxon>Brassicales</taxon>
        <taxon>Brassicaceae</taxon>
        <taxon>Brassiceae</taxon>
        <taxon>Brassica</taxon>
    </lineage>
</organism>
<dbReference type="SUPFAM" id="SSF49562">
    <property type="entry name" value="C2 domain (Calcium/lipid-binding domain, CaLB)"/>
    <property type="match status" value="1"/>
</dbReference>
<dbReference type="InterPro" id="IPR000008">
    <property type="entry name" value="C2_dom"/>
</dbReference>
<dbReference type="PANTHER" id="PTHR32246">
    <property type="entry name" value="INGRESSION PROTEIN FIC1"/>
    <property type="match status" value="1"/>
</dbReference>
<evidence type="ECO:0000256" key="1">
    <source>
        <dbReference type="SAM" id="MobiDB-lite"/>
    </source>
</evidence>
<dbReference type="EMBL" id="CM010635">
    <property type="protein sequence ID" value="RID50065.1"/>
    <property type="molecule type" value="Genomic_DNA"/>
</dbReference>
<dbReference type="AlphaFoldDB" id="A0A397Y9B9"/>
<sequence>MANLSLDLNIISARNLVNVNLITRMDVYGVITIQGDATQNEKKVKTAVDRSGGSNPTWNHAVEFSVDERLARDSRLTLAMRLTCRRVLGNKNIGGVNVSLLELLKSCTPSIKGDVNGQEMTFVTYQVKSPSGKRKGYLTFAYRFNKTPIKPEIPAVLNRSSVGTEGFSPTSYPPPSAPSEIEHLPSVPPERSTECRQVDSDHRKHLLVAGSSFDPLPVSYGGAGSSPYDKFGYAYHHRSPPQSSNAYFAPPETRHQGYGPYGSATPSPPKGIGLGILGGLIMGDIIVSDVVNCFDL</sequence>
<dbReference type="InterPro" id="IPR035892">
    <property type="entry name" value="C2_domain_sf"/>
</dbReference>
<dbReference type="Proteomes" id="UP000264353">
    <property type="component" value="Chromosome A8"/>
</dbReference>
<accession>A0A397Y9B9</accession>
<dbReference type="InterPro" id="IPR044750">
    <property type="entry name" value="C2_SRC2/BAP"/>
</dbReference>
<evidence type="ECO:0000313" key="4">
    <source>
        <dbReference type="Proteomes" id="UP000264353"/>
    </source>
</evidence>
<dbReference type="GO" id="GO:0006952">
    <property type="term" value="P:defense response"/>
    <property type="evidence" value="ECO:0007669"/>
    <property type="project" value="InterPro"/>
</dbReference>
<name>A0A397Y9B9_BRACM</name>
<evidence type="ECO:0000313" key="3">
    <source>
        <dbReference type="EMBL" id="RID50065.1"/>
    </source>
</evidence>
<dbReference type="PANTHER" id="PTHR32246:SF97">
    <property type="entry name" value="GENOME ASSEMBLY, CHROMOSOME: A08"/>
    <property type="match status" value="1"/>
</dbReference>
<dbReference type="Pfam" id="PF00168">
    <property type="entry name" value="C2"/>
    <property type="match status" value="1"/>
</dbReference>
<dbReference type="PROSITE" id="PS50004">
    <property type="entry name" value="C2"/>
    <property type="match status" value="1"/>
</dbReference>
<gene>
    <name evidence="3" type="ORF">BRARA_H00820</name>
</gene>
<evidence type="ECO:0000259" key="2">
    <source>
        <dbReference type="PROSITE" id="PS50004"/>
    </source>
</evidence>
<reference evidence="3 4" key="1">
    <citation type="submission" date="2018-06" db="EMBL/GenBank/DDBJ databases">
        <title>WGS assembly of Brassica rapa FPsc.</title>
        <authorList>
            <person name="Bowman J."/>
            <person name="Kohchi T."/>
            <person name="Yamato K."/>
            <person name="Jenkins J."/>
            <person name="Shu S."/>
            <person name="Ishizaki K."/>
            <person name="Yamaoka S."/>
            <person name="Nishihama R."/>
            <person name="Nakamura Y."/>
            <person name="Berger F."/>
            <person name="Adam C."/>
            <person name="Aki S."/>
            <person name="Althoff F."/>
            <person name="Araki T."/>
            <person name="Arteaga-Vazquez M."/>
            <person name="Balasubrmanian S."/>
            <person name="Bauer D."/>
            <person name="Boehm C."/>
            <person name="Briginshaw L."/>
            <person name="Caballero-Perez J."/>
            <person name="Catarino B."/>
            <person name="Chen F."/>
            <person name="Chiyoda S."/>
            <person name="Chovatia M."/>
            <person name="Davies K."/>
            <person name="Delmans M."/>
            <person name="Demura T."/>
            <person name="Dierschke T."/>
            <person name="Dolan L."/>
            <person name="Dorantes-Acosta A."/>
            <person name="Eklund D."/>
            <person name="Florent S."/>
            <person name="Flores-Sandoval E."/>
            <person name="Fujiyama A."/>
            <person name="Fukuzawa H."/>
            <person name="Galik B."/>
            <person name="Grimanelli D."/>
            <person name="Grimwood J."/>
            <person name="Grossniklaus U."/>
            <person name="Hamada T."/>
            <person name="Haseloff J."/>
            <person name="Hetherington A."/>
            <person name="Higo A."/>
            <person name="Hirakawa Y."/>
            <person name="Hundley H."/>
            <person name="Ikeda Y."/>
            <person name="Inoue K."/>
            <person name="Inoue S."/>
            <person name="Ishida S."/>
            <person name="Jia Q."/>
            <person name="Kakita M."/>
            <person name="Kanazawa T."/>
            <person name="Kawai Y."/>
            <person name="Kawashima T."/>
            <person name="Kennedy M."/>
            <person name="Kinose K."/>
            <person name="Kinoshita T."/>
            <person name="Kohara Y."/>
            <person name="Koide E."/>
            <person name="Komatsu K."/>
            <person name="Kopischke S."/>
            <person name="Kubo M."/>
            <person name="Kyozuka J."/>
            <person name="Lagercrantz U."/>
            <person name="Lin S."/>
            <person name="Lindquist E."/>
            <person name="Lipzen A."/>
            <person name="Lu C."/>
            <person name="Luna E."/>
            <person name="Martienssen R."/>
            <person name="Minamino N."/>
            <person name="Mizutani M."/>
            <person name="Mizutani M."/>
            <person name="Mochizuki N."/>
            <person name="Monte I."/>
            <person name="Mosher R."/>
            <person name="Nagasaki H."/>
            <person name="Nakagami H."/>
            <person name="Naramoto S."/>
            <person name="Nishitani K."/>
            <person name="Ohtani M."/>
            <person name="Okamoto T."/>
            <person name="Okumura M."/>
            <person name="Phillips J."/>
            <person name="Pollak B."/>
            <person name="Reinders A."/>
            <person name="Roevekamp M."/>
            <person name="Sano R."/>
            <person name="Sawa S."/>
            <person name="Schmid M."/>
            <person name="Shirakawa M."/>
            <person name="Solano R."/>
            <person name="Spunde A."/>
            <person name="Suetsugu N."/>
            <person name="Sugano S."/>
            <person name="Sugiyama A."/>
            <person name="Sun R."/>
            <person name="Suzuki Y."/>
            <person name="Takenaka M."/>
            <person name="Takezawa D."/>
            <person name="Tomogane H."/>
            <person name="Tsuzuki M."/>
            <person name="Ueda T."/>
            <person name="Umeda M."/>
            <person name="Ward J."/>
            <person name="Watanabe Y."/>
            <person name="Yazaki K."/>
            <person name="Yokoyama R."/>
            <person name="Yoshitake Y."/>
            <person name="Yotsui I."/>
            <person name="Zachgo S."/>
            <person name="Schmutz J."/>
        </authorList>
    </citation>
    <scope>NUCLEOTIDE SEQUENCE [LARGE SCALE GENOMIC DNA]</scope>
    <source>
        <strain evidence="4">cv. B-3</strain>
    </source>
</reference>
<protein>
    <recommendedName>
        <fullName evidence="2">C2 domain-containing protein</fullName>
    </recommendedName>
</protein>
<feature type="region of interest" description="Disordered" evidence="1">
    <location>
        <begin position="165"/>
        <end position="193"/>
    </location>
</feature>
<proteinExistence type="predicted"/>